<dbReference type="Pfam" id="PF00266">
    <property type="entry name" value="Aminotran_5"/>
    <property type="match status" value="1"/>
</dbReference>
<dbReference type="GO" id="GO:0008483">
    <property type="term" value="F:transaminase activity"/>
    <property type="evidence" value="ECO:0007669"/>
    <property type="project" value="UniProtKB-KW"/>
</dbReference>
<name>A0A367FTU1_9ACTN</name>
<keyword evidence="3" id="KW-0032">Aminotransferase</keyword>
<dbReference type="EMBL" id="QOIL01000001">
    <property type="protein sequence ID" value="RCG33212.1"/>
    <property type="molecule type" value="Genomic_DNA"/>
</dbReference>
<gene>
    <name evidence="3" type="ORF">DQ384_01900</name>
</gene>
<reference evidence="3 4" key="1">
    <citation type="submission" date="2018-06" db="EMBL/GenBank/DDBJ databases">
        <title>Sphaerisporangium craniellae sp. nov., isolated from a marine sponge in the South China Sea.</title>
        <authorList>
            <person name="Li L."/>
        </authorList>
    </citation>
    <scope>NUCLEOTIDE SEQUENCE [LARGE SCALE GENOMIC DNA]</scope>
    <source>
        <strain evidence="3 4">CCTCC AA 208026</strain>
    </source>
</reference>
<keyword evidence="4" id="KW-1185">Reference proteome</keyword>
<dbReference type="PANTHER" id="PTHR43092:SF2">
    <property type="entry name" value="HERCYNYLCYSTEINE SULFOXIDE LYASE"/>
    <property type="match status" value="1"/>
</dbReference>
<comment type="caution">
    <text evidence="3">The sequence shown here is derived from an EMBL/GenBank/DDBJ whole genome shotgun (WGS) entry which is preliminary data.</text>
</comment>
<proteinExistence type="predicted"/>
<evidence type="ECO:0000259" key="2">
    <source>
        <dbReference type="Pfam" id="PF00266"/>
    </source>
</evidence>
<dbReference type="Gene3D" id="3.90.1150.10">
    <property type="entry name" value="Aspartate Aminotransferase, domain 1"/>
    <property type="match status" value="1"/>
</dbReference>
<organism evidence="3 4">
    <name type="scientific">Sphaerisporangium album</name>
    <dbReference type="NCBI Taxonomy" id="509200"/>
    <lineage>
        <taxon>Bacteria</taxon>
        <taxon>Bacillati</taxon>
        <taxon>Actinomycetota</taxon>
        <taxon>Actinomycetes</taxon>
        <taxon>Streptosporangiales</taxon>
        <taxon>Streptosporangiaceae</taxon>
        <taxon>Sphaerisporangium</taxon>
    </lineage>
</organism>
<dbReference type="AlphaFoldDB" id="A0A367FTU1"/>
<dbReference type="SUPFAM" id="SSF53383">
    <property type="entry name" value="PLP-dependent transferases"/>
    <property type="match status" value="1"/>
</dbReference>
<sequence length="378" mass="40699">MDIEDFSLDPAVAHLNHGSFGAAPTAVHDRQDELRREAERDPDVFFATVLDRIAKARDEVAAFLGAAPEGLSFVHNVTEGVAIALNSVPLAPGDEILIGDHVYGAVEIAARRRAERTGAEVVKVTLPGGSDGDWTGADAAAAFLGAVTPRTKVAVFDQITSNTARLLPARDLVEALRARGVVTIVDAAHAPGMLDVDVSEIGADFWTGNLHKWAFAPRSSGVLAVDPAWRERVEPLIPSFYLGDGFPRSLEFQGTRDYTAWLAAPYGIRLLDGLGANAVRSRNAALAARGQEIVAAGTGLRPWRADPELSMRVLRLPEGVAVTHPRAEALSAEIFRRFQVRAGVKPWPGAGLVRLSAQVYNTERDFERLADGLRRILT</sequence>
<dbReference type="InterPro" id="IPR000192">
    <property type="entry name" value="Aminotrans_V_dom"/>
</dbReference>
<evidence type="ECO:0000313" key="4">
    <source>
        <dbReference type="Proteomes" id="UP000253094"/>
    </source>
</evidence>
<dbReference type="Gene3D" id="3.40.640.10">
    <property type="entry name" value="Type I PLP-dependent aspartate aminotransferase-like (Major domain)"/>
    <property type="match status" value="1"/>
</dbReference>
<feature type="domain" description="Aminotransferase class V" evidence="2">
    <location>
        <begin position="50"/>
        <end position="302"/>
    </location>
</feature>
<dbReference type="RefSeq" id="WP_114026876.1">
    <property type="nucleotide sequence ID" value="NZ_QOIL01000001.1"/>
</dbReference>
<accession>A0A367FTU1</accession>
<dbReference type="PANTHER" id="PTHR43092">
    <property type="entry name" value="L-CYSTEINE DESULFHYDRASE"/>
    <property type="match status" value="1"/>
</dbReference>
<evidence type="ECO:0000256" key="1">
    <source>
        <dbReference type="ARBA" id="ARBA00022898"/>
    </source>
</evidence>
<dbReference type="InterPro" id="IPR015424">
    <property type="entry name" value="PyrdxlP-dep_Trfase"/>
</dbReference>
<dbReference type="InterPro" id="IPR015422">
    <property type="entry name" value="PyrdxlP-dep_Trfase_small"/>
</dbReference>
<dbReference type="OrthoDB" id="9808002at2"/>
<dbReference type="InterPro" id="IPR015421">
    <property type="entry name" value="PyrdxlP-dep_Trfase_major"/>
</dbReference>
<keyword evidence="3" id="KW-0808">Transferase</keyword>
<dbReference type="Proteomes" id="UP000253094">
    <property type="component" value="Unassembled WGS sequence"/>
</dbReference>
<keyword evidence="1" id="KW-0663">Pyridoxal phosphate</keyword>
<evidence type="ECO:0000313" key="3">
    <source>
        <dbReference type="EMBL" id="RCG33212.1"/>
    </source>
</evidence>
<protein>
    <submittedName>
        <fullName evidence="3">Aminotransferase class V-fold PLP-dependent enzyme</fullName>
    </submittedName>
</protein>